<keyword evidence="2" id="KW-1185">Reference proteome</keyword>
<proteinExistence type="predicted"/>
<evidence type="ECO:0000313" key="2">
    <source>
        <dbReference type="Proteomes" id="UP001311915"/>
    </source>
</evidence>
<dbReference type="Proteomes" id="UP001311915">
    <property type="component" value="Unassembled WGS sequence"/>
</dbReference>
<organism evidence="1 2">
    <name type="scientific">Solanum pinnatisectum</name>
    <name type="common">tansyleaf nightshade</name>
    <dbReference type="NCBI Taxonomy" id="50273"/>
    <lineage>
        <taxon>Eukaryota</taxon>
        <taxon>Viridiplantae</taxon>
        <taxon>Streptophyta</taxon>
        <taxon>Embryophyta</taxon>
        <taxon>Tracheophyta</taxon>
        <taxon>Spermatophyta</taxon>
        <taxon>Magnoliopsida</taxon>
        <taxon>eudicotyledons</taxon>
        <taxon>Gunneridae</taxon>
        <taxon>Pentapetalae</taxon>
        <taxon>asterids</taxon>
        <taxon>lamiids</taxon>
        <taxon>Solanales</taxon>
        <taxon>Solanaceae</taxon>
        <taxon>Solanoideae</taxon>
        <taxon>Solaneae</taxon>
        <taxon>Solanum</taxon>
    </lineage>
</organism>
<dbReference type="PANTHER" id="PTHR33233:SF14">
    <property type="entry name" value="ENDONUCLEASE_EXONUCLEASE_PHOSPHATASE"/>
    <property type="match status" value="1"/>
</dbReference>
<evidence type="ECO:0000313" key="1">
    <source>
        <dbReference type="EMBL" id="KAK4707080.1"/>
    </source>
</evidence>
<dbReference type="AlphaFoldDB" id="A0AAV9K1D6"/>
<protein>
    <recommendedName>
        <fullName evidence="3">DUF4283 domain-containing protein</fullName>
    </recommendedName>
</protein>
<dbReference type="PANTHER" id="PTHR33233">
    <property type="entry name" value="ENDONUCLEASE/EXONUCLEASE/PHOSPHATASE"/>
    <property type="match status" value="1"/>
</dbReference>
<evidence type="ECO:0008006" key="3">
    <source>
        <dbReference type="Google" id="ProtNLM"/>
    </source>
</evidence>
<dbReference type="EMBL" id="JAWPEI010000029">
    <property type="protein sequence ID" value="KAK4707080.1"/>
    <property type="molecule type" value="Genomic_DNA"/>
</dbReference>
<comment type="caution">
    <text evidence="1">The sequence shown here is derived from an EMBL/GenBank/DDBJ whole genome shotgun (WGS) entry which is preliminary data.</text>
</comment>
<sequence length="178" mass="20250">MGKSLAYIPPSSKDGKIIVNIEKEDLLEQQKYWENLQIGYVIGDSPYVKTLESFEDRDCVLQSGPYMLFNKPLILHKWDIDFEFDPNCLTLIPLWVTLPGLLMGYWSGEALSKMASAIGKPLYTDNFTASMERISYAKILVETNVFQPLINSIEIITPSGILRQPVEYEWRPSSAPIV</sequence>
<reference evidence="1 2" key="1">
    <citation type="submission" date="2023-10" db="EMBL/GenBank/DDBJ databases">
        <title>Genome-Wide Identification Analysis in wild type Solanum Pinnatisectum Reveals Some Genes Defensing Phytophthora Infestans.</title>
        <authorList>
            <person name="Sun C."/>
        </authorList>
    </citation>
    <scope>NUCLEOTIDE SEQUENCE [LARGE SCALE GENOMIC DNA]</scope>
    <source>
        <strain evidence="1">LQN</strain>
        <tissue evidence="1">Leaf</tissue>
    </source>
</reference>
<accession>A0AAV9K1D6</accession>
<name>A0AAV9K1D6_9SOLN</name>
<gene>
    <name evidence="1" type="ORF">R3W88_033378</name>
</gene>